<name>A0ACC2V9S7_9TREE</name>
<sequence>MLYDRLKDQGNSPGSDSFDTLRPSNVQPHSSQYPLLSETQILQNGSRIPEPQQRASPDARNGMILDLRQDGERYGGHAIVKQDASRTGKGINREILEGAPGGKPRKRSLVVNPDDDNDNDSEDGTEGDTFSRKVERPREKKRAEQLAMTGRLSELDKYRVSPRLAAIDPRSSGQDDNVRSLPTSPALGRMPSEKSTAVSPVTRYARDRQRSGTLPGKSQMAGQPPTRISSGRHVATQSDIRKQARERERRHVRDRAYMRFVPGLGLSSGTTLATFDQDQEYTNEQQRRPRSRSLGDSESKIAFFGGGDREQRSLQADANEAAAAAAAQTFREAQDKVASRPGPNGMPGFKTFALPHFSLDTKFSLQPLINSSRTEFSRFRLPLATASRSGRADASGADESPVIEAVTFDLGLGRDLDHTIASAMKVVQQANKAKASISVDNAVSGLDGLPVTSYGERRPSVSGTASAPAEAVQDLPELPLPAEAARVLSEARQAVTHCRTGAASGAITKSKTGRKASMGMGLFKETAVSTTSYEPRIEGGKGKTPVTEEENPYEAEDEHEDDTTPTPGKVQNTQIHHHHRSDTQRSHKAESVSQYTVPRPKSRTTPSTNSLEPPRKSLPAPSTPTREYERPRLSATQSSTSTAKDDDRTRAIREAVSSVHRRLESSPAVSRHTSRAASPVVPDSDHQLLEWSTDSSWETSSGASSSAESEEYEEEDYGHGYPLDAQHSGATSRLHLKNNGHRATDSESKDNHRRNSEVQTEHRQPGGQMTIPLQPFNNKVGGHSEIYKFTRRAVCKPLVSRENLFYESVERLAPALLGYIPRYLGVMLVNYRRQSMASNTDMADSDRERSLTPARLASKVQLNPDAVPSASHLIEDRPVRPGLAIPGRTQSFNLPRQHSSLESHNHHHNEIPEVALVNNKHVVPDWLFARGGRVTKKDLDKYKNWQTSEGHTVESADDACSERSQRLQRDRSHRRAPDSDFPSIFSPLSTSMSTDTVLHPPPGSPSSIAVRSYSPSSPSRSFGAPHLHHSTSTPSLHGRSTTGSGQTPHLPHRCPTQQLFEGTGSTTVHTKLKDHIFSTILKRMHKGSSRPSSRRSLRTGSIEPEGESTDQDREDGVGPLPSRLNYTRRGRLSRKLPGSMDMTSTHDSADEEEPLQPIKRVSSEVIISELTRMTLEGSSNGPSASPPSRLRDGSMDRGLFSMDESVSHCDEVDSRCHSSPAKSMTTVLPEEEEEEQSVPDDNITRQEYFIFMEDLTGRLKHPCVLDLKMGTRQYGCDATPLKKKSQRKKCDRTTSRTLGTRVCGMQVWDNVKEEFVSQNKYTGRDIKQEEFGDVLASYFWDGTRLLAEHIPAVIHRLHRLAAIIARLKSFRFYGCSVLLIYDGDKEVQDNFLTVKHSGLRRNAEEQSAYNMRLESRSRKEQGAGRRSRSADAHNANHLSENLDSVIKKADVKIRIVDFAHPTTGQDFLPPIPHEDTSNLGKGYDGKNDPITGLPHARFPPKHPNDPDLGFLFGLKSITDSLTEIYQKEKEKRVSDGADHLPSLNTCPDEQVFRKLFGDPFDISYLST</sequence>
<accession>A0ACC2V9S7</accession>
<dbReference type="Proteomes" id="UP001227268">
    <property type="component" value="Unassembled WGS sequence"/>
</dbReference>
<evidence type="ECO:0000313" key="2">
    <source>
        <dbReference type="Proteomes" id="UP001227268"/>
    </source>
</evidence>
<comment type="caution">
    <text evidence="1">The sequence shown here is derived from an EMBL/GenBank/DDBJ whole genome shotgun (WGS) entry which is preliminary data.</text>
</comment>
<dbReference type="EMBL" id="JASBWT010000020">
    <property type="protein sequence ID" value="KAJ9096037.1"/>
    <property type="molecule type" value="Genomic_DNA"/>
</dbReference>
<gene>
    <name evidence="1" type="ORF">QFC21_005402</name>
</gene>
<evidence type="ECO:0000313" key="1">
    <source>
        <dbReference type="EMBL" id="KAJ9096037.1"/>
    </source>
</evidence>
<protein>
    <submittedName>
        <fullName evidence="1">Uncharacterized protein</fullName>
    </submittedName>
</protein>
<organism evidence="1 2">
    <name type="scientific">Naganishia friedmannii</name>
    <dbReference type="NCBI Taxonomy" id="89922"/>
    <lineage>
        <taxon>Eukaryota</taxon>
        <taxon>Fungi</taxon>
        <taxon>Dikarya</taxon>
        <taxon>Basidiomycota</taxon>
        <taxon>Agaricomycotina</taxon>
        <taxon>Tremellomycetes</taxon>
        <taxon>Filobasidiales</taxon>
        <taxon>Filobasidiaceae</taxon>
        <taxon>Naganishia</taxon>
    </lineage>
</organism>
<keyword evidence="2" id="KW-1185">Reference proteome</keyword>
<reference evidence="1" key="1">
    <citation type="submission" date="2023-04" db="EMBL/GenBank/DDBJ databases">
        <title>Draft Genome sequencing of Naganishia species isolated from polar environments using Oxford Nanopore Technology.</title>
        <authorList>
            <person name="Leo P."/>
            <person name="Venkateswaran K."/>
        </authorList>
    </citation>
    <scope>NUCLEOTIDE SEQUENCE</scope>
    <source>
        <strain evidence="1">MNA-CCFEE 5423</strain>
    </source>
</reference>
<proteinExistence type="predicted"/>